<accession>A0A963Z2J2</accession>
<keyword evidence="1" id="KW-0732">Signal</keyword>
<proteinExistence type="predicted"/>
<evidence type="ECO:0000313" key="3">
    <source>
        <dbReference type="Proteomes" id="UP000721844"/>
    </source>
</evidence>
<dbReference type="EMBL" id="JAESVA010000005">
    <property type="protein sequence ID" value="MCB8881575.1"/>
    <property type="molecule type" value="Genomic_DNA"/>
</dbReference>
<protein>
    <recommendedName>
        <fullName evidence="4">DUF3034 family protein</fullName>
    </recommendedName>
</protein>
<organism evidence="2 3">
    <name type="scientific">Acidisoma cellulosilyticum</name>
    <dbReference type="NCBI Taxonomy" id="2802395"/>
    <lineage>
        <taxon>Bacteria</taxon>
        <taxon>Pseudomonadati</taxon>
        <taxon>Pseudomonadota</taxon>
        <taxon>Alphaproteobacteria</taxon>
        <taxon>Acetobacterales</taxon>
        <taxon>Acidocellaceae</taxon>
        <taxon>Acidisoma</taxon>
    </lineage>
</organism>
<feature type="signal peptide" evidence="1">
    <location>
        <begin position="1"/>
        <end position="38"/>
    </location>
</feature>
<comment type="caution">
    <text evidence="2">The sequence shown here is derived from an EMBL/GenBank/DDBJ whole genome shotgun (WGS) entry which is preliminary data.</text>
</comment>
<evidence type="ECO:0008006" key="4">
    <source>
        <dbReference type="Google" id="ProtNLM"/>
    </source>
</evidence>
<dbReference type="AlphaFoldDB" id="A0A963Z2J2"/>
<reference evidence="2 3" key="1">
    <citation type="journal article" date="2021" name="Microorganisms">
        <title>Acidisoma silvae sp. nov. and Acidisomacellulosilytica sp. nov., Two Acidophilic Bacteria Isolated from Decaying Wood, Hydrolyzing Cellulose and Producing Poly-3-hydroxybutyrate.</title>
        <authorList>
            <person name="Mieszkin S."/>
            <person name="Pouder E."/>
            <person name="Uroz S."/>
            <person name="Simon-Colin C."/>
            <person name="Alain K."/>
        </authorList>
    </citation>
    <scope>NUCLEOTIDE SEQUENCE [LARGE SCALE GENOMIC DNA]</scope>
    <source>
        <strain evidence="2 3">HW T5.17</strain>
    </source>
</reference>
<evidence type="ECO:0000256" key="1">
    <source>
        <dbReference type="SAM" id="SignalP"/>
    </source>
</evidence>
<dbReference type="Proteomes" id="UP000721844">
    <property type="component" value="Unassembled WGS sequence"/>
</dbReference>
<name>A0A963Z2J2_9PROT</name>
<dbReference type="RefSeq" id="WP_227308246.1">
    <property type="nucleotide sequence ID" value="NZ_JAESVA010000005.1"/>
</dbReference>
<gene>
    <name evidence="2" type="ORF">ACELLULO517_15100</name>
</gene>
<evidence type="ECO:0000313" key="2">
    <source>
        <dbReference type="EMBL" id="MCB8881575.1"/>
    </source>
</evidence>
<feature type="chain" id="PRO_5037052517" description="DUF3034 family protein" evidence="1">
    <location>
        <begin position="39"/>
        <end position="305"/>
    </location>
</feature>
<sequence length="305" mass="32585">MPTLITRRSRSPCRFRLRGSLLLCTAAGLFSFAPHSRAQVASVSPTPIQSTQGWSFSTTPYAWLPRVSSTYSYTGSRVGSVTNTVSSGIGDYLSQLNFALMGGAEARYGRFTLMTDLVYANASITSSDSHISSVNLGSGPIYVPRDQQLETGTRLATTIWSVAGGYTLLQGDWGNLDAVLGMRKLFIGASSNYTLAANVQGPNQTVALSRDGRLTLNASHVEGIGGVTGRINIPNSNIYFPFYVDAGGGSVPLTWQVYGAVAYKTTNWLDLSLGYRFLAFDGGSKTSGVERLDLGGVILAGNIRF</sequence>
<keyword evidence="3" id="KW-1185">Reference proteome</keyword>